<dbReference type="Pfam" id="PF00237">
    <property type="entry name" value="Ribosomal_L22"/>
    <property type="match status" value="1"/>
</dbReference>
<dbReference type="SUPFAM" id="SSF54843">
    <property type="entry name" value="Ribosomal protein L22"/>
    <property type="match status" value="1"/>
</dbReference>
<keyword evidence="3 7" id="KW-0694">RNA-binding</keyword>
<accession>A0A1S7LID9</accession>
<dbReference type="PANTHER" id="PTHR13501:SF8">
    <property type="entry name" value="LARGE RIBOSOMAL SUBUNIT PROTEIN UL22M"/>
    <property type="match status" value="1"/>
</dbReference>
<dbReference type="InterPro" id="IPR005727">
    <property type="entry name" value="Ribosomal_uL22_bac/chlpt-type"/>
</dbReference>
<proteinExistence type="inferred from homology"/>
<protein>
    <recommendedName>
        <fullName evidence="6 7">Large ribosomal subunit protein uL22</fullName>
    </recommendedName>
</protein>
<evidence type="ECO:0000256" key="1">
    <source>
        <dbReference type="ARBA" id="ARBA00009451"/>
    </source>
</evidence>
<dbReference type="GO" id="GO:0006412">
    <property type="term" value="P:translation"/>
    <property type="evidence" value="ECO:0007669"/>
    <property type="project" value="UniProtKB-UniRule"/>
</dbReference>
<reference evidence="11" key="1">
    <citation type="submission" date="2015-04" db="EMBL/GenBank/DDBJ databases">
        <authorList>
            <person name="Syromyatnikov M.Y."/>
            <person name="Popov V.N."/>
        </authorList>
    </citation>
    <scope>NUCLEOTIDE SEQUENCE</scope>
    <source>
        <strain evidence="11">MO-1</strain>
    </source>
</reference>
<comment type="function">
    <text evidence="7">The globular domain of the protein is located near the polypeptide exit tunnel on the outside of the subunit, while an extended beta-hairpin is found that lines the wall of the exit tunnel in the center of the 70S ribosome.</text>
</comment>
<keyword evidence="4 7" id="KW-0689">Ribosomal protein</keyword>
<comment type="function">
    <text evidence="7 10">This protein binds specifically to 23S rRNA; its binding is stimulated by other ribosomal proteins, e.g., L4, L17, and L20. It is important during the early stages of 50S assembly. It makes multiple contacts with different domains of the 23S rRNA in the assembled 50S subunit and ribosome.</text>
</comment>
<evidence type="ECO:0000256" key="5">
    <source>
        <dbReference type="ARBA" id="ARBA00023274"/>
    </source>
</evidence>
<dbReference type="GO" id="GO:0003735">
    <property type="term" value="F:structural constituent of ribosome"/>
    <property type="evidence" value="ECO:0007669"/>
    <property type="project" value="InterPro"/>
</dbReference>
<dbReference type="AlphaFoldDB" id="A0A1S7LID9"/>
<evidence type="ECO:0000256" key="2">
    <source>
        <dbReference type="ARBA" id="ARBA00022730"/>
    </source>
</evidence>
<dbReference type="NCBIfam" id="TIGR01044">
    <property type="entry name" value="rplV_bact"/>
    <property type="match status" value="1"/>
</dbReference>
<dbReference type="InterPro" id="IPR018260">
    <property type="entry name" value="Ribosomal_uL22_CS"/>
</dbReference>
<comment type="subunit">
    <text evidence="7 9">Part of the 50S ribosomal subunit.</text>
</comment>
<dbReference type="PANTHER" id="PTHR13501">
    <property type="entry name" value="CHLOROPLAST 50S RIBOSOMAL PROTEIN L22-RELATED"/>
    <property type="match status" value="1"/>
</dbReference>
<dbReference type="EMBL" id="LO017727">
    <property type="protein sequence ID" value="CRH06675.1"/>
    <property type="molecule type" value="Genomic_DNA"/>
</dbReference>
<evidence type="ECO:0000256" key="4">
    <source>
        <dbReference type="ARBA" id="ARBA00022980"/>
    </source>
</evidence>
<organism evidence="11">
    <name type="scientific">Magnetococcus massalia (strain MO-1)</name>
    <dbReference type="NCBI Taxonomy" id="451514"/>
    <lineage>
        <taxon>Bacteria</taxon>
        <taxon>Pseudomonadati</taxon>
        <taxon>Pseudomonadota</taxon>
        <taxon>Magnetococcia</taxon>
        <taxon>Magnetococcales</taxon>
        <taxon>Magnetococcaceae</taxon>
        <taxon>Magnetococcus</taxon>
    </lineage>
</organism>
<evidence type="ECO:0000256" key="7">
    <source>
        <dbReference type="HAMAP-Rule" id="MF_01331"/>
    </source>
</evidence>
<evidence type="ECO:0000256" key="9">
    <source>
        <dbReference type="RuleBase" id="RU004006"/>
    </source>
</evidence>
<dbReference type="InterPro" id="IPR047867">
    <property type="entry name" value="Ribosomal_uL22_bac/org-type"/>
</dbReference>
<dbReference type="PROSITE" id="PS00464">
    <property type="entry name" value="RIBOSOMAL_L22"/>
    <property type="match status" value="1"/>
</dbReference>
<dbReference type="InterPro" id="IPR001063">
    <property type="entry name" value="Ribosomal_uL22"/>
</dbReference>
<evidence type="ECO:0000256" key="6">
    <source>
        <dbReference type="ARBA" id="ARBA00035207"/>
    </source>
</evidence>
<dbReference type="Gene3D" id="3.90.470.10">
    <property type="entry name" value="Ribosomal protein L22/L17"/>
    <property type="match status" value="1"/>
</dbReference>
<dbReference type="GO" id="GO:0022625">
    <property type="term" value="C:cytosolic large ribosomal subunit"/>
    <property type="evidence" value="ECO:0007669"/>
    <property type="project" value="TreeGrafter"/>
</dbReference>
<evidence type="ECO:0000256" key="3">
    <source>
        <dbReference type="ARBA" id="ARBA00022884"/>
    </source>
</evidence>
<dbReference type="InterPro" id="IPR036394">
    <property type="entry name" value="Ribosomal_uL22_sf"/>
</dbReference>
<keyword evidence="5 7" id="KW-0687">Ribonucleoprotein</keyword>
<evidence type="ECO:0000256" key="10">
    <source>
        <dbReference type="RuleBase" id="RU004008"/>
    </source>
</evidence>
<dbReference type="GO" id="GO:0019843">
    <property type="term" value="F:rRNA binding"/>
    <property type="evidence" value="ECO:0007669"/>
    <property type="project" value="UniProtKB-UniRule"/>
</dbReference>
<dbReference type="HAMAP" id="MF_01331_B">
    <property type="entry name" value="Ribosomal_uL22_B"/>
    <property type="match status" value="1"/>
</dbReference>
<sequence>MQEARAITKYQRVSPYKARLVIDQIRGMQVEQAMHLLTFSKKRVAKVIKDTLKSAIANAEENHGMDVDTLMVSSATVDEGPTLKRFKPRARGRASSIHKRTSHITVAVRPQEM</sequence>
<evidence type="ECO:0000313" key="11">
    <source>
        <dbReference type="EMBL" id="CRH06675.1"/>
    </source>
</evidence>
<gene>
    <name evidence="7 11" type="primary">rplV</name>
    <name evidence="11" type="ORF">MAGMO_2518</name>
</gene>
<evidence type="ECO:0000256" key="8">
    <source>
        <dbReference type="RuleBase" id="RU004005"/>
    </source>
</evidence>
<name>A0A1S7LID9_MAGMO</name>
<dbReference type="CDD" id="cd00336">
    <property type="entry name" value="Ribosomal_L22"/>
    <property type="match status" value="1"/>
</dbReference>
<comment type="similarity">
    <text evidence="1 7 8">Belongs to the universal ribosomal protein uL22 family.</text>
</comment>
<keyword evidence="2 7" id="KW-0699">rRNA-binding</keyword>